<sequence>MKVVGFGELSAQDLETWHRLRQADPALDSPYFHPNFSRAVHEVAGDVQVVVADGGVLAVQVDAGVARPVGWPGADFQGPIGPGIEPAAALAALGARSLEFDHLVDGHPAFEPWIEGRRISPYVETDGGLDGYLKRASKSGRDNMAQARRRTAKAGRELGALRFEADLPDPAVLDQVIELKRGQYRATGARDYFAVPGRRELLHRLLAERSPEFGGVLSAVFAGDRLFAAHFGIRSGGVLHWWFPVYEPSFGNYAPGWVLLRELVSAAPASELVRIDLGRGEDEYKRRAMTGHVEVCQGMVASRARRGVRRAGLAVRSAIKESPVGPHAKAVLRKLRSR</sequence>
<dbReference type="Proteomes" id="UP000295444">
    <property type="component" value="Unassembled WGS sequence"/>
</dbReference>
<dbReference type="SUPFAM" id="SSF55729">
    <property type="entry name" value="Acyl-CoA N-acyltransferases (Nat)"/>
    <property type="match status" value="1"/>
</dbReference>
<evidence type="ECO:0000259" key="1">
    <source>
        <dbReference type="Pfam" id="PF13480"/>
    </source>
</evidence>
<accession>A0A4V3D0E6</accession>
<dbReference type="RefSeq" id="WP_133848256.1">
    <property type="nucleotide sequence ID" value="NZ_SNXZ01000001.1"/>
</dbReference>
<keyword evidence="2" id="KW-0808">Transferase</keyword>
<dbReference type="GO" id="GO:0016740">
    <property type="term" value="F:transferase activity"/>
    <property type="evidence" value="ECO:0007669"/>
    <property type="project" value="UniProtKB-KW"/>
</dbReference>
<organism evidence="2 3">
    <name type="scientific">Labedaea rhizosphaerae</name>
    <dbReference type="NCBI Taxonomy" id="598644"/>
    <lineage>
        <taxon>Bacteria</taxon>
        <taxon>Bacillati</taxon>
        <taxon>Actinomycetota</taxon>
        <taxon>Actinomycetes</taxon>
        <taxon>Pseudonocardiales</taxon>
        <taxon>Pseudonocardiaceae</taxon>
        <taxon>Labedaea</taxon>
    </lineage>
</organism>
<dbReference type="AlphaFoldDB" id="A0A4V3D0E6"/>
<feature type="domain" description="BioF2-like acetyltransferase" evidence="1">
    <location>
        <begin position="149"/>
        <end position="286"/>
    </location>
</feature>
<protein>
    <submittedName>
        <fullName evidence="2">CelD/BcsL family acetyltransferase involved in cellulose biosynthesis</fullName>
    </submittedName>
</protein>
<dbReference type="OrthoDB" id="4700839at2"/>
<reference evidence="2 3" key="1">
    <citation type="submission" date="2019-03" db="EMBL/GenBank/DDBJ databases">
        <title>Genomic Encyclopedia of Type Strains, Phase IV (KMG-IV): sequencing the most valuable type-strain genomes for metagenomic binning, comparative biology and taxonomic classification.</title>
        <authorList>
            <person name="Goeker M."/>
        </authorList>
    </citation>
    <scope>NUCLEOTIDE SEQUENCE [LARGE SCALE GENOMIC DNA]</scope>
    <source>
        <strain evidence="2 3">DSM 45361</strain>
    </source>
</reference>
<comment type="caution">
    <text evidence="2">The sequence shown here is derived from an EMBL/GenBank/DDBJ whole genome shotgun (WGS) entry which is preliminary data.</text>
</comment>
<dbReference type="EMBL" id="SNXZ01000001">
    <property type="protein sequence ID" value="TDQ05525.1"/>
    <property type="molecule type" value="Genomic_DNA"/>
</dbReference>
<proteinExistence type="predicted"/>
<evidence type="ECO:0000313" key="2">
    <source>
        <dbReference type="EMBL" id="TDQ05525.1"/>
    </source>
</evidence>
<dbReference type="InterPro" id="IPR016181">
    <property type="entry name" value="Acyl_CoA_acyltransferase"/>
</dbReference>
<name>A0A4V3D0E6_LABRH</name>
<keyword evidence="3" id="KW-1185">Reference proteome</keyword>
<evidence type="ECO:0000313" key="3">
    <source>
        <dbReference type="Proteomes" id="UP000295444"/>
    </source>
</evidence>
<gene>
    <name evidence="2" type="ORF">EV186_1011499</name>
</gene>
<dbReference type="InterPro" id="IPR038740">
    <property type="entry name" value="BioF2-like_GNAT_dom"/>
</dbReference>
<dbReference type="Pfam" id="PF13480">
    <property type="entry name" value="Acetyltransf_6"/>
    <property type="match status" value="1"/>
</dbReference>